<name>A0A8I3VV05_CALJA</name>
<dbReference type="PANTHER" id="PTHR12138:SF162">
    <property type="entry name" value="CHROMOSOME UNDETERMINED SCAFFOLD_275, WHOLE GENOME SHOTGUN SEQUENCE"/>
    <property type="match status" value="1"/>
</dbReference>
<reference evidence="1" key="3">
    <citation type="submission" date="2025-09" db="UniProtKB">
        <authorList>
            <consortium name="Ensembl"/>
        </authorList>
    </citation>
    <scope>IDENTIFICATION</scope>
</reference>
<dbReference type="GeneTree" id="ENSGT01120000271815"/>
<accession>A0A8I3VV05</accession>
<organism evidence="1 2">
    <name type="scientific">Callithrix jacchus</name>
    <name type="common">White-tufted-ear marmoset</name>
    <name type="synonym">Simia Jacchus</name>
    <dbReference type="NCBI Taxonomy" id="9483"/>
    <lineage>
        <taxon>Eukaryota</taxon>
        <taxon>Metazoa</taxon>
        <taxon>Chordata</taxon>
        <taxon>Craniata</taxon>
        <taxon>Vertebrata</taxon>
        <taxon>Euteleostomi</taxon>
        <taxon>Mammalia</taxon>
        <taxon>Eutheria</taxon>
        <taxon>Euarchontoglires</taxon>
        <taxon>Primates</taxon>
        <taxon>Haplorrhini</taxon>
        <taxon>Platyrrhini</taxon>
        <taxon>Cebidae</taxon>
        <taxon>Callitrichinae</taxon>
        <taxon>Callithrix</taxon>
        <taxon>Callithrix</taxon>
    </lineage>
</organism>
<dbReference type="AlphaFoldDB" id="A0A8I3VV05"/>
<protein>
    <submittedName>
        <fullName evidence="1">Uncharacterized protein</fullName>
    </submittedName>
</protein>
<dbReference type="PRINTS" id="PR02045">
    <property type="entry name" value="F138DOMAIN"/>
</dbReference>
<sequence length="202" mass="22309">MVCMIISAPEWSQFRLRRNFCSRLGSCCFIHKGNVSVLESTAQFSDFDLCPVSPVCGAASLTLLPFTSTNASRLFSFLFFFFETESHSVAQAGVQWQVSAQCNLGLPGSSNSPASVSQIAEITDARHHTWLIFVFLIETCFRHVGQAGLKLLISGVRAAWATSAAVWARAATQRHSMKIIHWFGCPVKPAIGDFRRQISTFI</sequence>
<evidence type="ECO:0000313" key="1">
    <source>
        <dbReference type="Ensembl" id="ENSCJAP00000079426.1"/>
    </source>
</evidence>
<evidence type="ECO:0000313" key="2">
    <source>
        <dbReference type="Proteomes" id="UP000008225"/>
    </source>
</evidence>
<dbReference type="PANTHER" id="PTHR12138">
    <property type="entry name" value="PRIMATE-EXPANDED PROTEIN FAMILY"/>
    <property type="match status" value="1"/>
</dbReference>
<reference evidence="1" key="2">
    <citation type="submission" date="2025-08" db="UniProtKB">
        <authorList>
            <consortium name="Ensembl"/>
        </authorList>
    </citation>
    <scope>IDENTIFICATION</scope>
</reference>
<proteinExistence type="predicted"/>
<dbReference type="Proteomes" id="UP000008225">
    <property type="component" value="Chromosome X"/>
</dbReference>
<keyword evidence="2" id="KW-1185">Reference proteome</keyword>
<dbReference type="Ensembl" id="ENSCJAT00000128101.1">
    <property type="protein sequence ID" value="ENSCJAP00000079426.1"/>
    <property type="gene ID" value="ENSCJAG00000082602.1"/>
</dbReference>
<reference evidence="1 2" key="1">
    <citation type="submission" date="2009-03" db="EMBL/GenBank/DDBJ databases">
        <authorList>
            <person name="Warren W."/>
            <person name="Ye L."/>
            <person name="Minx P."/>
            <person name="Worley K."/>
            <person name="Gibbs R."/>
            <person name="Wilson R.K."/>
        </authorList>
    </citation>
    <scope>NUCLEOTIDE SEQUENCE [LARGE SCALE GENOMIC DNA]</scope>
</reference>